<accession>A0A8H3UVB5</accession>
<dbReference type="EMBL" id="WNWQ01000154">
    <property type="protein sequence ID" value="KAE9976410.1"/>
    <property type="molecule type" value="Genomic_DNA"/>
</dbReference>
<gene>
    <name evidence="1" type="ORF">BLS_002079</name>
</gene>
<evidence type="ECO:0000313" key="1">
    <source>
        <dbReference type="EMBL" id="KAE9976410.1"/>
    </source>
</evidence>
<dbReference type="Proteomes" id="UP000433883">
    <property type="component" value="Unassembled WGS sequence"/>
</dbReference>
<dbReference type="Gene3D" id="3.40.50.1820">
    <property type="entry name" value="alpha/beta hydrolase"/>
    <property type="match status" value="1"/>
</dbReference>
<organism evidence="1 2">
    <name type="scientific">Venturia inaequalis</name>
    <name type="common">Apple scab fungus</name>
    <dbReference type="NCBI Taxonomy" id="5025"/>
    <lineage>
        <taxon>Eukaryota</taxon>
        <taxon>Fungi</taxon>
        <taxon>Dikarya</taxon>
        <taxon>Ascomycota</taxon>
        <taxon>Pezizomycotina</taxon>
        <taxon>Dothideomycetes</taxon>
        <taxon>Pleosporomycetidae</taxon>
        <taxon>Venturiales</taxon>
        <taxon>Venturiaceae</taxon>
        <taxon>Venturia</taxon>
    </lineage>
</organism>
<dbReference type="InterPro" id="IPR029058">
    <property type="entry name" value="AB_hydrolase_fold"/>
</dbReference>
<name>A0A8H3UVB5_VENIN</name>
<sequence length="315" mass="35491">MSVFTPRILRLPTTVRLSLLFVQQGQRLRFSSSSRLSEDPRIQELGKVIKDEFAVLREDYEAPKNPIILAHGLLGFDELHLAGQSLPGIQYWRGIREALAQKGIEVITATVPASGSIEARAARLAETIAEKAGDIAWGLDARYMISQLKPENVKVLSLTTIATPHRGSAFADHIFERIGPIYTPKMYKILEKFGLETGAFTQLTRKYMAENFNPKTPDLEGVKYYSYGASLEPTRWSVFWFSDLSAMDPFSHLLSVPSSQWGTYKGTLIGVSHLDLINWTNRLKWLFWSLTGTKQNFNAVAFYLDIADMLAKENL</sequence>
<dbReference type="SUPFAM" id="SSF53474">
    <property type="entry name" value="alpha/beta-Hydrolases"/>
    <property type="match status" value="1"/>
</dbReference>
<dbReference type="AlphaFoldDB" id="A0A8H3UVB5"/>
<comment type="caution">
    <text evidence="1">The sequence shown here is derived from an EMBL/GenBank/DDBJ whole genome shotgun (WGS) entry which is preliminary data.</text>
</comment>
<proteinExistence type="predicted"/>
<reference evidence="1 2" key="1">
    <citation type="submission" date="2019-11" db="EMBL/GenBank/DDBJ databases">
        <title>Venturia inaequalis Genome Resource.</title>
        <authorList>
            <person name="Lichtner F.J."/>
        </authorList>
    </citation>
    <scope>NUCLEOTIDE SEQUENCE [LARGE SCALE GENOMIC DNA]</scope>
    <source>
        <strain evidence="1">Bline_iso_100314</strain>
    </source>
</reference>
<protein>
    <recommendedName>
        <fullName evidence="3">Triacylglycerol lipase</fullName>
    </recommendedName>
</protein>
<evidence type="ECO:0000313" key="2">
    <source>
        <dbReference type="Proteomes" id="UP000433883"/>
    </source>
</evidence>
<evidence type="ECO:0008006" key="3">
    <source>
        <dbReference type="Google" id="ProtNLM"/>
    </source>
</evidence>